<dbReference type="SUPFAM" id="SSF52540">
    <property type="entry name" value="P-loop containing nucleoside triphosphate hydrolases"/>
    <property type="match status" value="1"/>
</dbReference>
<dbReference type="Proteomes" id="UP000694865">
    <property type="component" value="Unplaced"/>
</dbReference>
<feature type="domain" description="KAP NTPase" evidence="2">
    <location>
        <begin position="231"/>
        <end position="675"/>
    </location>
</feature>
<dbReference type="SUPFAM" id="SSF48403">
    <property type="entry name" value="Ankyrin repeat"/>
    <property type="match status" value="1"/>
</dbReference>
<keyword evidence="3" id="KW-1185">Reference proteome</keyword>
<proteinExistence type="predicted"/>
<dbReference type="RefSeq" id="XP_006817682.1">
    <property type="nucleotide sequence ID" value="XM_006817619.1"/>
</dbReference>
<evidence type="ECO:0000313" key="4">
    <source>
        <dbReference type="RefSeq" id="XP_006817682.1"/>
    </source>
</evidence>
<keyword evidence="1" id="KW-1133">Transmembrane helix</keyword>
<feature type="transmembrane region" description="Helical" evidence="1">
    <location>
        <begin position="391"/>
        <end position="412"/>
    </location>
</feature>
<dbReference type="PANTHER" id="PTHR22674:SF6">
    <property type="entry name" value="NTPASE KAP FAMILY P-LOOP DOMAIN-CONTAINING PROTEIN 1"/>
    <property type="match status" value="1"/>
</dbReference>
<feature type="transmembrane region" description="Helical" evidence="1">
    <location>
        <begin position="443"/>
        <end position="462"/>
    </location>
</feature>
<protein>
    <submittedName>
        <fullName evidence="4">Uncharacterized protein LOC102802714</fullName>
    </submittedName>
</protein>
<gene>
    <name evidence="4" type="primary">LOC102802714</name>
</gene>
<dbReference type="PANTHER" id="PTHR22674">
    <property type="entry name" value="NTPASE, KAP FAMILY P-LOOP DOMAIN-CONTAINING 1"/>
    <property type="match status" value="1"/>
</dbReference>
<dbReference type="InterPro" id="IPR027417">
    <property type="entry name" value="P-loop_NTPase"/>
</dbReference>
<dbReference type="InterPro" id="IPR036770">
    <property type="entry name" value="Ankyrin_rpt-contain_sf"/>
</dbReference>
<accession>A0ABM0MCE1</accession>
<dbReference type="Gene3D" id="1.25.40.20">
    <property type="entry name" value="Ankyrin repeat-containing domain"/>
    <property type="match status" value="1"/>
</dbReference>
<evidence type="ECO:0000259" key="2">
    <source>
        <dbReference type="Pfam" id="PF07693"/>
    </source>
</evidence>
<reference evidence="4" key="1">
    <citation type="submission" date="2025-08" db="UniProtKB">
        <authorList>
            <consortium name="RefSeq"/>
        </authorList>
    </citation>
    <scope>IDENTIFICATION</scope>
    <source>
        <tissue evidence="4">Testes</tissue>
    </source>
</reference>
<dbReference type="InterPro" id="IPR011646">
    <property type="entry name" value="KAP_P-loop"/>
</dbReference>
<evidence type="ECO:0000313" key="3">
    <source>
        <dbReference type="Proteomes" id="UP000694865"/>
    </source>
</evidence>
<keyword evidence="1" id="KW-0812">Transmembrane</keyword>
<name>A0ABM0MCE1_SACKO</name>
<organism evidence="3 4">
    <name type="scientific">Saccoglossus kowalevskii</name>
    <name type="common">Acorn worm</name>
    <dbReference type="NCBI Taxonomy" id="10224"/>
    <lineage>
        <taxon>Eukaryota</taxon>
        <taxon>Metazoa</taxon>
        <taxon>Hemichordata</taxon>
        <taxon>Enteropneusta</taxon>
        <taxon>Harrimaniidae</taxon>
        <taxon>Saccoglossus</taxon>
    </lineage>
</organism>
<dbReference type="InterPro" id="IPR052754">
    <property type="entry name" value="NTPase_KAP_P-loop"/>
</dbReference>
<evidence type="ECO:0000256" key="1">
    <source>
        <dbReference type="SAM" id="Phobius"/>
    </source>
</evidence>
<dbReference type="Pfam" id="PF07693">
    <property type="entry name" value="KAP_NTPase"/>
    <property type="match status" value="1"/>
</dbReference>
<feature type="transmembrane region" description="Helical" evidence="1">
    <location>
        <begin position="248"/>
        <end position="268"/>
    </location>
</feature>
<keyword evidence="1" id="KW-0472">Membrane</keyword>
<sequence length="709" mass="80393">MSLVSWKFDFGAYGIDSGKVKCLADDSVRWRLFTRKEHSGNAWSVEWFGGTKSLSDIRGASFIILTAMFPNHDPRLGAPKLLVEEKNACHVFKVTVQLKRKTHTVDKANDFSVAAMNNDLGTMEQMLQKDYNPEDLKELNSEGDTALHVAFRCRSDDAGVYMLKKCPELRNYKNRFNEEPLDIASKKMQRLANYRFTDTEVQVSDYEKQSVGYNLRNDRDFGDDAIGHKIYAKSLANALYSSKLQTPLTVGLFAPWGSGKTFLLKLLLKILKGMQKKYNKTKSTCWNEFKLFLHIVFFLPPPPTYFEETDEMDFIIVNFNAWEYAGSDSLWAGIVTNLVSKIETYAGYWKTRFFRIVAKPKEVAKVPPTKQNKAANLKLRKTTLIVKLPNFVWLGLFLLLLVAAIVLAVLIATGELRVEYPSNSTGNATDEVQSSEGSAKDTLIAIQACITSVLGGTVFLNIKSIGKGIMTFVNSQKDKIEKMVNKPDFSSKLGFMSEIKNEVVIASALINWISSYKKKPIRVIITVDDLDRCPKKKAVKVIEAMNILLSDEFSPFICILAVDSRIIVEAIEESLGKVAMNAYLTGHEYLKKFLQVPFCIPAMSLSSKEKFMRKLKEEASSSNDDNEDDFYGIGWQDRETEEPEKATKYSCCCNAKVEDDDKIQLKVESQFNYELNKDDSYMEDLLKEFARNRNITIPCWKPTTHQANL</sequence>
<dbReference type="GeneID" id="102802714"/>